<gene>
    <name evidence="2" type="ORF">Alo02nite_08220</name>
</gene>
<protein>
    <submittedName>
        <fullName evidence="2">Uncharacterized protein</fullName>
    </submittedName>
</protein>
<accession>A0ABQ4AAB0</accession>
<evidence type="ECO:0000313" key="2">
    <source>
        <dbReference type="EMBL" id="GIE37924.1"/>
    </source>
</evidence>
<keyword evidence="1" id="KW-0812">Transmembrane</keyword>
<sequence>MVVITGANQVKQRYAENLPVPVNAAITITLVTTLVLAITAGYRGLRRPD</sequence>
<keyword evidence="3" id="KW-1185">Reference proteome</keyword>
<name>A0ABQ4AAB0_9ACTN</name>
<keyword evidence="1" id="KW-0472">Membrane</keyword>
<feature type="transmembrane region" description="Helical" evidence="1">
    <location>
        <begin position="20"/>
        <end position="42"/>
    </location>
</feature>
<dbReference type="EMBL" id="BOMP01000011">
    <property type="protein sequence ID" value="GIE37924.1"/>
    <property type="molecule type" value="Genomic_DNA"/>
</dbReference>
<keyword evidence="1" id="KW-1133">Transmembrane helix</keyword>
<reference evidence="2 3" key="1">
    <citation type="submission" date="2021-01" db="EMBL/GenBank/DDBJ databases">
        <title>Whole genome shotgun sequence of Actinoplanes lobatus NBRC 12513.</title>
        <authorList>
            <person name="Komaki H."/>
            <person name="Tamura T."/>
        </authorList>
    </citation>
    <scope>NUCLEOTIDE SEQUENCE [LARGE SCALE GENOMIC DNA]</scope>
    <source>
        <strain evidence="2 3">NBRC 12513</strain>
    </source>
</reference>
<evidence type="ECO:0000313" key="3">
    <source>
        <dbReference type="Proteomes" id="UP000631312"/>
    </source>
</evidence>
<proteinExistence type="predicted"/>
<organism evidence="2 3">
    <name type="scientific">Actinoplanes lobatus</name>
    <dbReference type="NCBI Taxonomy" id="113568"/>
    <lineage>
        <taxon>Bacteria</taxon>
        <taxon>Bacillati</taxon>
        <taxon>Actinomycetota</taxon>
        <taxon>Actinomycetes</taxon>
        <taxon>Micromonosporales</taxon>
        <taxon>Micromonosporaceae</taxon>
        <taxon>Actinoplanes</taxon>
    </lineage>
</organism>
<dbReference type="Proteomes" id="UP000631312">
    <property type="component" value="Unassembled WGS sequence"/>
</dbReference>
<evidence type="ECO:0000256" key="1">
    <source>
        <dbReference type="SAM" id="Phobius"/>
    </source>
</evidence>
<comment type="caution">
    <text evidence="2">The sequence shown here is derived from an EMBL/GenBank/DDBJ whole genome shotgun (WGS) entry which is preliminary data.</text>
</comment>